<reference evidence="1" key="1">
    <citation type="journal article" date="2014" name="Front. Microbiol.">
        <title>High frequency of phylogenetically diverse reductive dehalogenase-homologous genes in deep subseafloor sedimentary metagenomes.</title>
        <authorList>
            <person name="Kawai M."/>
            <person name="Futagami T."/>
            <person name="Toyoda A."/>
            <person name="Takaki Y."/>
            <person name="Nishi S."/>
            <person name="Hori S."/>
            <person name="Arai W."/>
            <person name="Tsubouchi T."/>
            <person name="Morono Y."/>
            <person name="Uchiyama I."/>
            <person name="Ito T."/>
            <person name="Fujiyama A."/>
            <person name="Inagaki F."/>
            <person name="Takami H."/>
        </authorList>
    </citation>
    <scope>NUCLEOTIDE SEQUENCE</scope>
    <source>
        <strain evidence="1">Expedition CK06-06</strain>
    </source>
</reference>
<name>X1QAM5_9ZZZZ</name>
<accession>X1QAM5</accession>
<feature type="non-terminal residue" evidence="1">
    <location>
        <position position="144"/>
    </location>
</feature>
<organism evidence="1">
    <name type="scientific">marine sediment metagenome</name>
    <dbReference type="NCBI Taxonomy" id="412755"/>
    <lineage>
        <taxon>unclassified sequences</taxon>
        <taxon>metagenomes</taxon>
        <taxon>ecological metagenomes</taxon>
    </lineage>
</organism>
<comment type="caution">
    <text evidence="1">The sequence shown here is derived from an EMBL/GenBank/DDBJ whole genome shotgun (WGS) entry which is preliminary data.</text>
</comment>
<gene>
    <name evidence="1" type="ORF">S12H4_08500</name>
</gene>
<dbReference type="EMBL" id="BARW01003288">
    <property type="protein sequence ID" value="GAI65502.1"/>
    <property type="molecule type" value="Genomic_DNA"/>
</dbReference>
<sequence>MTEPRTLGRVDWMPRKKVWRVIWYKGAADIPAGDYPTKKEAEDALREFVAKGNPGEAVAPEVTRISPTYENLVEGNTLIDQAGDRWLITGIKKEGVPGRWAYTIKGEAIDLTRTRPLGEIERYYKIEQPAIPKTETGNPGFTAK</sequence>
<evidence type="ECO:0000313" key="1">
    <source>
        <dbReference type="EMBL" id="GAI65502.1"/>
    </source>
</evidence>
<proteinExistence type="predicted"/>
<protein>
    <submittedName>
        <fullName evidence="1">Uncharacterized protein</fullName>
    </submittedName>
</protein>
<dbReference type="AlphaFoldDB" id="X1QAM5"/>